<keyword evidence="6" id="KW-0902">Two-component regulatory system</keyword>
<evidence type="ECO:0000256" key="2">
    <source>
        <dbReference type="ARBA" id="ARBA00012438"/>
    </source>
</evidence>
<proteinExistence type="predicted"/>
<keyword evidence="4" id="KW-0808">Transferase</keyword>
<evidence type="ECO:0000256" key="8">
    <source>
        <dbReference type="SAM" id="Phobius"/>
    </source>
</evidence>
<dbReference type="AlphaFoldDB" id="A0A979GW46"/>
<evidence type="ECO:0000256" key="1">
    <source>
        <dbReference type="ARBA" id="ARBA00000085"/>
    </source>
</evidence>
<keyword evidence="8" id="KW-0472">Membrane</keyword>
<dbReference type="InterPro" id="IPR003594">
    <property type="entry name" value="HATPase_dom"/>
</dbReference>
<evidence type="ECO:0000313" key="11">
    <source>
        <dbReference type="Proteomes" id="UP000002215"/>
    </source>
</evidence>
<dbReference type="GO" id="GO:0000155">
    <property type="term" value="F:phosphorelay sensor kinase activity"/>
    <property type="evidence" value="ECO:0007669"/>
    <property type="project" value="InterPro"/>
</dbReference>
<dbReference type="SUPFAM" id="SSF48452">
    <property type="entry name" value="TPR-like"/>
    <property type="match status" value="2"/>
</dbReference>
<dbReference type="PANTHER" id="PTHR43711:SF26">
    <property type="entry name" value="SENSOR HISTIDINE KINASE RCSC"/>
    <property type="match status" value="1"/>
</dbReference>
<feature type="transmembrane region" description="Helical" evidence="8">
    <location>
        <begin position="358"/>
        <end position="381"/>
    </location>
</feature>
<reference evidence="10 11" key="2">
    <citation type="journal article" date="2010" name="Stand. Genomic Sci.">
        <title>Complete genome sequence of Chitinophaga pinensis type strain (UQM 2034).</title>
        <authorList>
            <person name="Glavina Del Rio T."/>
            <person name="Abt B."/>
            <person name="Spring S."/>
            <person name="Lapidus A."/>
            <person name="Nolan M."/>
            <person name="Tice H."/>
            <person name="Copeland A."/>
            <person name="Cheng J.F."/>
            <person name="Chen F."/>
            <person name="Bruce D."/>
            <person name="Goodwin L."/>
            <person name="Pitluck S."/>
            <person name="Ivanova N."/>
            <person name="Mavromatis K."/>
            <person name="Mikhailova N."/>
            <person name="Pati A."/>
            <person name="Chen A."/>
            <person name="Palaniappan K."/>
            <person name="Land M."/>
            <person name="Hauser L."/>
            <person name="Chang Y.J."/>
            <person name="Jeffries C.D."/>
            <person name="Chain P."/>
            <person name="Saunders E."/>
            <person name="Detter J.C."/>
            <person name="Brettin T."/>
            <person name="Rohde M."/>
            <person name="Goker M."/>
            <person name="Bristow J."/>
            <person name="Eisen J.A."/>
            <person name="Markowitz V."/>
            <person name="Hugenholtz P."/>
            <person name="Kyrpides N.C."/>
            <person name="Klenk H.P."/>
            <person name="Lucas S."/>
        </authorList>
    </citation>
    <scope>NUCLEOTIDE SEQUENCE [LARGE SCALE GENOMIC DNA]</scope>
    <source>
        <strain evidence="11">ATCC 43595 / DSM 2588 / LMG 13176 / NBRC 15968 / NCIMB 11800 / UQM 2034</strain>
    </source>
</reference>
<evidence type="ECO:0000313" key="10">
    <source>
        <dbReference type="EMBL" id="ACU61536.1"/>
    </source>
</evidence>
<evidence type="ECO:0000256" key="4">
    <source>
        <dbReference type="ARBA" id="ARBA00022679"/>
    </source>
</evidence>
<dbReference type="SUPFAM" id="SSF55874">
    <property type="entry name" value="ATPase domain of HSP90 chaperone/DNA topoisomerase II/histidine kinase"/>
    <property type="match status" value="1"/>
</dbReference>
<keyword evidence="3" id="KW-0597">Phosphoprotein</keyword>
<dbReference type="SMART" id="SM00387">
    <property type="entry name" value="HATPase_c"/>
    <property type="match status" value="1"/>
</dbReference>
<evidence type="ECO:0000256" key="3">
    <source>
        <dbReference type="ARBA" id="ARBA00022553"/>
    </source>
</evidence>
<dbReference type="EC" id="2.7.13.3" evidence="2"/>
<evidence type="ECO:0000256" key="6">
    <source>
        <dbReference type="ARBA" id="ARBA00023012"/>
    </source>
</evidence>
<feature type="domain" description="Histidine kinase" evidence="9">
    <location>
        <begin position="425"/>
        <end position="640"/>
    </location>
</feature>
<evidence type="ECO:0000256" key="5">
    <source>
        <dbReference type="ARBA" id="ARBA00022777"/>
    </source>
</evidence>
<dbReference type="InterPro" id="IPR011990">
    <property type="entry name" value="TPR-like_helical_dom_sf"/>
</dbReference>
<dbReference type="Gene3D" id="1.25.40.10">
    <property type="entry name" value="Tetratricopeptide repeat domain"/>
    <property type="match status" value="1"/>
</dbReference>
<dbReference type="CDD" id="cd00082">
    <property type="entry name" value="HisKA"/>
    <property type="match status" value="1"/>
</dbReference>
<dbReference type="KEGG" id="cpi:Cpin_4076"/>
<organism evidence="10 11">
    <name type="scientific">Chitinophaga pinensis (strain ATCC 43595 / DSM 2588 / LMG 13176 / NBRC 15968 / NCIMB 11800 / UQM 2034)</name>
    <dbReference type="NCBI Taxonomy" id="485918"/>
    <lineage>
        <taxon>Bacteria</taxon>
        <taxon>Pseudomonadati</taxon>
        <taxon>Bacteroidota</taxon>
        <taxon>Chitinophagia</taxon>
        <taxon>Chitinophagales</taxon>
        <taxon>Chitinophagaceae</taxon>
        <taxon>Chitinophaga</taxon>
    </lineage>
</organism>
<dbReference type="Proteomes" id="UP000002215">
    <property type="component" value="Chromosome"/>
</dbReference>
<gene>
    <name evidence="10" type="ordered locus">Cpin_4076</name>
</gene>
<dbReference type="InterPro" id="IPR036097">
    <property type="entry name" value="HisK_dim/P_sf"/>
</dbReference>
<dbReference type="SUPFAM" id="SSF47384">
    <property type="entry name" value="Homodimeric domain of signal transducing histidine kinase"/>
    <property type="match status" value="1"/>
</dbReference>
<keyword evidence="8" id="KW-0812">Transmembrane</keyword>
<dbReference type="OrthoDB" id="9781208at2"/>
<evidence type="ECO:0000259" key="9">
    <source>
        <dbReference type="PROSITE" id="PS50109"/>
    </source>
</evidence>
<dbReference type="SMART" id="SM00388">
    <property type="entry name" value="HisKA"/>
    <property type="match status" value="1"/>
</dbReference>
<accession>A0A979GW46</accession>
<sequence>MRIVRINLYTFIYLASLCVWTNFVFAQNGELSSHPQRDTVRVRLLNEEARRAFPKNPARTEEYAHAAMALSDSLHFKQGIMWATRNLALSENGKGNLEKQLDLTINALKIAEELNDLHATGILNTDIGNILVEQDQPRQALHYQKKALRIKQSLGQPGEIARTLNSIGSSYIRMNMPDSALHFMLESEKIKLALNDHQGLAVTYENIGLIYLQQKKYALALPYFDISEQYYKESDHLNGLVKSHLNIGLVHTMLRHYEEAQQHLSEAALLNSTLKNAKNTMVYHKNMATLDSARGDYAAALANFRQFSILNEEMFSLEKAKFIANTKEKYETEKKQHENKLLRKEQQLHLATIHQQRILVIFCSMLLLGLFIITAVLYLMYRRQQDLYKQLNHRNTQVQQQNMIILEQNTALGNGNQVKDKIFSVISHDLRSPLAILEGLLFLLRDEKMSEEQFRIFSHELWRDVKNTAYMMDNLLQWASSQMKGIHVTPDDFDISNILKNEFELLQSLARQKEITLTHELHRPIMVYADPDMIRLVLRNLISNAIKFTPIKGNVSISYMLSPEKIEIVVQDTGIGIALTDQVKVFSNIYYSTSGTQNEKGCGLGLPLSKDFIERNNGKIWFNSIFGKGTSFHFTLPLSAEEEPHSRGYTIIVKEGQQYRENVLGNN</sequence>
<dbReference type="EMBL" id="CP001699">
    <property type="protein sequence ID" value="ACU61536.1"/>
    <property type="molecule type" value="Genomic_DNA"/>
</dbReference>
<dbReference type="InterPro" id="IPR050736">
    <property type="entry name" value="Sensor_HK_Regulatory"/>
</dbReference>
<dbReference type="InterPro" id="IPR003661">
    <property type="entry name" value="HisK_dim/P_dom"/>
</dbReference>
<reference evidence="11" key="1">
    <citation type="submission" date="2009-08" db="EMBL/GenBank/DDBJ databases">
        <title>The complete genome of Chitinophaga pinensis DSM 2588.</title>
        <authorList>
            <consortium name="US DOE Joint Genome Institute (JGI-PGF)"/>
            <person name="Lucas S."/>
            <person name="Copeland A."/>
            <person name="Lapidus A."/>
            <person name="Glavina del Rio T."/>
            <person name="Dalin E."/>
            <person name="Tice H."/>
            <person name="Bruce D."/>
            <person name="Goodwin L."/>
            <person name="Pitluck S."/>
            <person name="Kyrpides N."/>
            <person name="Mavromatis K."/>
            <person name="Ivanova N."/>
            <person name="Mikhailova N."/>
            <person name="Sims D."/>
            <person name="Meinche L."/>
            <person name="Brettin T."/>
            <person name="Detter J.C."/>
            <person name="Han C."/>
            <person name="Larimer F."/>
            <person name="Land M."/>
            <person name="Hauser L."/>
            <person name="Markowitz V."/>
            <person name="Cheng J.-F."/>
            <person name="Hugenholtz P."/>
            <person name="Woyke T."/>
            <person name="Wu D."/>
            <person name="Spring S."/>
            <person name="Klenk H.-P."/>
            <person name="Eisen J.A."/>
        </authorList>
    </citation>
    <scope>NUCLEOTIDE SEQUENCE [LARGE SCALE GENOMIC DNA]</scope>
    <source>
        <strain evidence="11">ATCC 43595 / DSM 2588 / LMG 13176 / NBRC 15968 / NCIMB 11800 / UQM 2034</strain>
    </source>
</reference>
<evidence type="ECO:0000256" key="7">
    <source>
        <dbReference type="SAM" id="Coils"/>
    </source>
</evidence>
<dbReference type="Gene3D" id="3.30.565.10">
    <property type="entry name" value="Histidine kinase-like ATPase, C-terminal domain"/>
    <property type="match status" value="1"/>
</dbReference>
<dbReference type="Gene3D" id="1.10.287.130">
    <property type="match status" value="1"/>
</dbReference>
<dbReference type="PANTHER" id="PTHR43711">
    <property type="entry name" value="TWO-COMPONENT HISTIDINE KINASE"/>
    <property type="match status" value="1"/>
</dbReference>
<dbReference type="InterPro" id="IPR036890">
    <property type="entry name" value="HATPase_C_sf"/>
</dbReference>
<protein>
    <recommendedName>
        <fullName evidence="2">histidine kinase</fullName>
        <ecNumber evidence="2">2.7.13.3</ecNumber>
    </recommendedName>
</protein>
<keyword evidence="7" id="KW-0175">Coiled coil</keyword>
<keyword evidence="5 10" id="KW-0418">Kinase</keyword>
<dbReference type="InterPro" id="IPR005467">
    <property type="entry name" value="His_kinase_dom"/>
</dbReference>
<feature type="coiled-coil region" evidence="7">
    <location>
        <begin position="320"/>
        <end position="347"/>
    </location>
</feature>
<comment type="catalytic activity">
    <reaction evidence="1">
        <text>ATP + protein L-histidine = ADP + protein N-phospho-L-histidine.</text>
        <dbReference type="EC" id="2.7.13.3"/>
    </reaction>
</comment>
<dbReference type="InterPro" id="IPR004358">
    <property type="entry name" value="Sig_transdc_His_kin-like_C"/>
</dbReference>
<dbReference type="Pfam" id="PF02518">
    <property type="entry name" value="HATPase_c"/>
    <property type="match status" value="1"/>
</dbReference>
<keyword evidence="8" id="KW-1133">Transmembrane helix</keyword>
<dbReference type="SMART" id="SM00028">
    <property type="entry name" value="TPR"/>
    <property type="match status" value="5"/>
</dbReference>
<dbReference type="InterPro" id="IPR019734">
    <property type="entry name" value="TPR_rpt"/>
</dbReference>
<name>A0A979GW46_CHIPD</name>
<dbReference type="PRINTS" id="PR00344">
    <property type="entry name" value="BCTRLSENSOR"/>
</dbReference>
<dbReference type="PROSITE" id="PS50109">
    <property type="entry name" value="HIS_KIN"/>
    <property type="match status" value="1"/>
</dbReference>